<gene>
    <name evidence="2" type="ORF">DI616_07840</name>
</gene>
<feature type="domain" description="EAL" evidence="1">
    <location>
        <begin position="73"/>
        <end position="240"/>
    </location>
</feature>
<protein>
    <submittedName>
        <fullName evidence="2">EAL domain-containing protein</fullName>
    </submittedName>
</protein>
<evidence type="ECO:0000259" key="1">
    <source>
        <dbReference type="Pfam" id="PF00563"/>
    </source>
</evidence>
<dbReference type="Gene3D" id="3.20.20.450">
    <property type="entry name" value="EAL domain"/>
    <property type="match status" value="1"/>
</dbReference>
<organism evidence="2 3">
    <name type="scientific">Paracoccus denitrificans</name>
    <dbReference type="NCBI Taxonomy" id="266"/>
    <lineage>
        <taxon>Bacteria</taxon>
        <taxon>Pseudomonadati</taxon>
        <taxon>Pseudomonadota</taxon>
        <taxon>Alphaproteobacteria</taxon>
        <taxon>Rhodobacterales</taxon>
        <taxon>Paracoccaceae</taxon>
        <taxon>Paracoccus</taxon>
    </lineage>
</organism>
<dbReference type="SUPFAM" id="SSF141868">
    <property type="entry name" value="EAL domain-like"/>
    <property type="match status" value="1"/>
</dbReference>
<dbReference type="InterPro" id="IPR001633">
    <property type="entry name" value="EAL_dom"/>
</dbReference>
<dbReference type="EMBL" id="VAFL01000005">
    <property type="protein sequence ID" value="TKW66977.1"/>
    <property type="molecule type" value="Genomic_DNA"/>
</dbReference>
<dbReference type="AlphaFoldDB" id="A0A533I8Y7"/>
<proteinExistence type="predicted"/>
<dbReference type="Pfam" id="PF00563">
    <property type="entry name" value="EAL"/>
    <property type="match status" value="1"/>
</dbReference>
<comment type="caution">
    <text evidence="2">The sequence shown here is derived from an EMBL/GenBank/DDBJ whole genome shotgun (WGS) entry which is preliminary data.</text>
</comment>
<sequence>MGLRKLFHRIVAGRRHGTEPPAQTSAAESCAGVRPVAVSALYKLKFRPQICFENRILSSILVIPPRAMEGDADAVLRAALTQRRDWIADGVNPPPLSIELPQLIAESASLAQPLIWEIDRQNCPPEEVIFTAPCAGTYSRPLEGLAHLSRQGCGIELDCLDRMGMAVIRDLKPKRARMRVSAALLSSASDAPGVGPHVLSLLALAERHGLVTLVEDVQSREQFDHLAQFGFGVAQGDPVAPLLDANACAQFITHTRLPAITTSLQRWPAA</sequence>
<accession>A0A533I8Y7</accession>
<evidence type="ECO:0000313" key="2">
    <source>
        <dbReference type="EMBL" id="TKW66977.1"/>
    </source>
</evidence>
<dbReference type="InterPro" id="IPR035919">
    <property type="entry name" value="EAL_sf"/>
</dbReference>
<name>A0A533I8Y7_PARDE</name>
<evidence type="ECO:0000313" key="3">
    <source>
        <dbReference type="Proteomes" id="UP000315344"/>
    </source>
</evidence>
<reference evidence="2 3" key="1">
    <citation type="journal article" date="2017" name="Nat. Commun.">
        <title>In situ click chemistry generation of cyclooxygenase-2 inhibitors.</title>
        <authorList>
            <person name="Bhardwaj A."/>
            <person name="Kaur J."/>
            <person name="Wuest M."/>
            <person name="Wuest F."/>
        </authorList>
    </citation>
    <scope>NUCLEOTIDE SEQUENCE [LARGE SCALE GENOMIC DNA]</scope>
    <source>
        <strain evidence="2">S2_012_000_R3_94</strain>
    </source>
</reference>
<dbReference type="Proteomes" id="UP000315344">
    <property type="component" value="Unassembled WGS sequence"/>
</dbReference>